<feature type="compositionally biased region" description="Low complexity" evidence="7">
    <location>
        <begin position="10"/>
        <end position="27"/>
    </location>
</feature>
<keyword evidence="10" id="KW-1185">Reference proteome</keyword>
<feature type="transmembrane region" description="Helical" evidence="8">
    <location>
        <begin position="441"/>
        <end position="461"/>
    </location>
</feature>
<dbReference type="Pfam" id="PF06775">
    <property type="entry name" value="Seipin"/>
    <property type="match status" value="1"/>
</dbReference>
<evidence type="ECO:0000256" key="1">
    <source>
        <dbReference type="ARBA" id="ARBA00004477"/>
    </source>
</evidence>
<keyword evidence="6 8" id="KW-0472">Membrane</keyword>
<evidence type="ECO:0000313" key="10">
    <source>
        <dbReference type="Proteomes" id="UP001418222"/>
    </source>
</evidence>
<organism evidence="9 10">
    <name type="scientific">Platanthera zijinensis</name>
    <dbReference type="NCBI Taxonomy" id="2320716"/>
    <lineage>
        <taxon>Eukaryota</taxon>
        <taxon>Viridiplantae</taxon>
        <taxon>Streptophyta</taxon>
        <taxon>Embryophyta</taxon>
        <taxon>Tracheophyta</taxon>
        <taxon>Spermatophyta</taxon>
        <taxon>Magnoliopsida</taxon>
        <taxon>Liliopsida</taxon>
        <taxon>Asparagales</taxon>
        <taxon>Orchidaceae</taxon>
        <taxon>Orchidoideae</taxon>
        <taxon>Orchideae</taxon>
        <taxon>Orchidinae</taxon>
        <taxon>Platanthera</taxon>
    </lineage>
</organism>
<dbReference type="InterPro" id="IPR009617">
    <property type="entry name" value="Seipin"/>
</dbReference>
<name>A0AAP0BSF2_9ASPA</name>
<evidence type="ECO:0000256" key="7">
    <source>
        <dbReference type="SAM" id="MobiDB-lite"/>
    </source>
</evidence>
<keyword evidence="4 8" id="KW-1133">Transmembrane helix</keyword>
<dbReference type="GO" id="GO:0140042">
    <property type="term" value="P:lipid droplet formation"/>
    <property type="evidence" value="ECO:0007669"/>
    <property type="project" value="UniProtKB-ARBA"/>
</dbReference>
<dbReference type="AlphaFoldDB" id="A0AAP0BSF2"/>
<evidence type="ECO:0000256" key="4">
    <source>
        <dbReference type="ARBA" id="ARBA00022989"/>
    </source>
</evidence>
<feature type="compositionally biased region" description="Low complexity" evidence="7">
    <location>
        <begin position="91"/>
        <end position="100"/>
    </location>
</feature>
<comment type="caution">
    <text evidence="9">The sequence shown here is derived from an EMBL/GenBank/DDBJ whole genome shotgun (WGS) entry which is preliminary data.</text>
</comment>
<feature type="region of interest" description="Disordered" evidence="7">
    <location>
        <begin position="1"/>
        <end position="121"/>
    </location>
</feature>
<dbReference type="GO" id="GO:0006629">
    <property type="term" value="P:lipid metabolic process"/>
    <property type="evidence" value="ECO:0007669"/>
    <property type="project" value="UniProtKB-KW"/>
</dbReference>
<feature type="compositionally biased region" description="Basic residues" evidence="7">
    <location>
        <begin position="54"/>
        <end position="69"/>
    </location>
</feature>
<reference evidence="9 10" key="1">
    <citation type="journal article" date="2022" name="Nat. Plants">
        <title>Genomes of leafy and leafless Platanthera orchids illuminate the evolution of mycoheterotrophy.</title>
        <authorList>
            <person name="Li M.H."/>
            <person name="Liu K.W."/>
            <person name="Li Z."/>
            <person name="Lu H.C."/>
            <person name="Ye Q.L."/>
            <person name="Zhang D."/>
            <person name="Wang J.Y."/>
            <person name="Li Y.F."/>
            <person name="Zhong Z.M."/>
            <person name="Liu X."/>
            <person name="Yu X."/>
            <person name="Liu D.K."/>
            <person name="Tu X.D."/>
            <person name="Liu B."/>
            <person name="Hao Y."/>
            <person name="Liao X.Y."/>
            <person name="Jiang Y.T."/>
            <person name="Sun W.H."/>
            <person name="Chen J."/>
            <person name="Chen Y.Q."/>
            <person name="Ai Y."/>
            <person name="Zhai J.W."/>
            <person name="Wu S.S."/>
            <person name="Zhou Z."/>
            <person name="Hsiao Y.Y."/>
            <person name="Wu W.L."/>
            <person name="Chen Y.Y."/>
            <person name="Lin Y.F."/>
            <person name="Hsu J.L."/>
            <person name="Li C.Y."/>
            <person name="Wang Z.W."/>
            <person name="Zhao X."/>
            <person name="Zhong W.Y."/>
            <person name="Ma X.K."/>
            <person name="Ma L."/>
            <person name="Huang J."/>
            <person name="Chen G.Z."/>
            <person name="Huang M.Z."/>
            <person name="Huang L."/>
            <person name="Peng D.H."/>
            <person name="Luo Y.B."/>
            <person name="Zou S.Q."/>
            <person name="Chen S.P."/>
            <person name="Lan S."/>
            <person name="Tsai W.C."/>
            <person name="Van de Peer Y."/>
            <person name="Liu Z.J."/>
        </authorList>
    </citation>
    <scope>NUCLEOTIDE SEQUENCE [LARGE SCALE GENOMIC DNA]</scope>
    <source>
        <strain evidence="9">Lor287</strain>
    </source>
</reference>
<dbReference type="PANTHER" id="PTHR21212">
    <property type="entry name" value="BERNARDINELLI-SEIP CONGENITAL LIPODYSTROPHY 2 HOMOLOG BSCL2 PROTEIN"/>
    <property type="match status" value="1"/>
</dbReference>
<proteinExistence type="predicted"/>
<keyword evidence="3" id="KW-0256">Endoplasmic reticulum</keyword>
<comment type="subcellular location">
    <subcellularLocation>
        <location evidence="1">Endoplasmic reticulum membrane</location>
        <topology evidence="1">Multi-pass membrane protein</topology>
    </subcellularLocation>
</comment>
<evidence type="ECO:0000256" key="2">
    <source>
        <dbReference type="ARBA" id="ARBA00022692"/>
    </source>
</evidence>
<evidence type="ECO:0000313" key="9">
    <source>
        <dbReference type="EMBL" id="KAK8947380.1"/>
    </source>
</evidence>
<gene>
    <name evidence="9" type="ORF">KSP39_PZI006510</name>
</gene>
<protein>
    <recommendedName>
        <fullName evidence="11">Seipin</fullName>
    </recommendedName>
</protein>
<evidence type="ECO:0000256" key="8">
    <source>
        <dbReference type="SAM" id="Phobius"/>
    </source>
</evidence>
<evidence type="ECO:0000256" key="3">
    <source>
        <dbReference type="ARBA" id="ARBA00022824"/>
    </source>
</evidence>
<keyword evidence="5" id="KW-0443">Lipid metabolism</keyword>
<feature type="transmembrane region" description="Helical" evidence="8">
    <location>
        <begin position="222"/>
        <end position="245"/>
    </location>
</feature>
<evidence type="ECO:0008006" key="11">
    <source>
        <dbReference type="Google" id="ProtNLM"/>
    </source>
</evidence>
<dbReference type="EMBL" id="JBBWWQ010000005">
    <property type="protein sequence ID" value="KAK8947380.1"/>
    <property type="molecule type" value="Genomic_DNA"/>
</dbReference>
<dbReference type="GO" id="GO:0005789">
    <property type="term" value="C:endoplasmic reticulum membrane"/>
    <property type="evidence" value="ECO:0007669"/>
    <property type="project" value="UniProtKB-SubCell"/>
</dbReference>
<dbReference type="PANTHER" id="PTHR21212:SF0">
    <property type="entry name" value="SEIPIN"/>
    <property type="match status" value="1"/>
</dbReference>
<keyword evidence="2 8" id="KW-0812">Transmembrane</keyword>
<dbReference type="CDD" id="cd23995">
    <property type="entry name" value="Seipin_BSCL2_like"/>
    <property type="match status" value="1"/>
</dbReference>
<evidence type="ECO:0000256" key="5">
    <source>
        <dbReference type="ARBA" id="ARBA00023098"/>
    </source>
</evidence>
<dbReference type="Proteomes" id="UP001418222">
    <property type="component" value="Unassembled WGS sequence"/>
</dbReference>
<evidence type="ECO:0000256" key="6">
    <source>
        <dbReference type="ARBA" id="ARBA00023136"/>
    </source>
</evidence>
<accession>A0AAP0BSF2</accession>
<sequence>MESAIAANGDSSDLFFDASDDFSAPDLIETTDPSPSSPPERTGNQQENEDIAASRRKVSSTSLRRRRASSRSTVPIYSPDANDPSCDRGETSTSSTLTSLENVSGGDCGQETSSDEPRPLINESPSQRFLVSLADLVVKSIFFQINLLIKCLTLPIWLTYSSLLLVANPLGTLRSTVDGMKMKILWFCKVAMDSFSPFVPEMLRKHHGIGKLAGRMACGCFWSLYVGTVLSGILLMAFFCANLLINRIAEEPLHMSRSLNFDYTKASPDALVPLMLCDGAECSFKFDKQVGFSKPAARRVIPRNHKLRLIISLTLPESDYNRNLGIFQVRAEFLSINGEVISGVSKPCMLRFKSPPIRLMETFIKSGPLLAGYSSESQVIDMAVSGFTEGPEPTMCLRIVLEQRAEYRPGAGIPEIYTASLKLESELPILKKMIWNWRRTLLVWSAMGFFIWEMLIVLVFFRPLLFPRIRWARVASVGN</sequence>